<dbReference type="InterPro" id="IPR012675">
    <property type="entry name" value="Beta-grasp_dom_sf"/>
</dbReference>
<evidence type="ECO:0000256" key="7">
    <source>
        <dbReference type="ARBA" id="ARBA00023004"/>
    </source>
</evidence>
<dbReference type="GO" id="GO:0046872">
    <property type="term" value="F:metal ion binding"/>
    <property type="evidence" value="ECO:0007669"/>
    <property type="project" value="UniProtKB-KW"/>
</dbReference>
<dbReference type="Gene3D" id="3.10.20.30">
    <property type="match status" value="1"/>
</dbReference>
<evidence type="ECO:0000313" key="14">
    <source>
        <dbReference type="Proteomes" id="UP000464054"/>
    </source>
</evidence>
<dbReference type="EMBL" id="CP046377">
    <property type="protein sequence ID" value="QHQ23498.1"/>
    <property type="molecule type" value="Genomic_DNA"/>
</dbReference>
<dbReference type="PROSITE" id="PS51085">
    <property type="entry name" value="2FE2S_FER_2"/>
    <property type="match status" value="1"/>
</dbReference>
<dbReference type="GO" id="GO:0022900">
    <property type="term" value="P:electron transport chain"/>
    <property type="evidence" value="ECO:0007669"/>
    <property type="project" value="InterPro"/>
</dbReference>
<name>A0AAP9IFZ4_9GAMM</name>
<dbReference type="GO" id="GO:0009055">
    <property type="term" value="F:electron transfer activity"/>
    <property type="evidence" value="ECO:0007669"/>
    <property type="project" value="InterPro"/>
</dbReference>
<dbReference type="PROSITE" id="PS00197">
    <property type="entry name" value="2FE2S_FER_1"/>
    <property type="match status" value="1"/>
</dbReference>
<gene>
    <name evidence="13" type="ORF">GMX10_04975</name>
</gene>
<dbReference type="Pfam" id="PF06958">
    <property type="entry name" value="Pyocin_S"/>
    <property type="match status" value="1"/>
</dbReference>
<protein>
    <submittedName>
        <fullName evidence="13">2Fe-2S iron-sulfur cluster binding domain-containing protein</fullName>
    </submittedName>
</protein>
<keyword evidence="7" id="KW-0408">Iron</keyword>
<dbReference type="NCBIfam" id="TIGR02008">
    <property type="entry name" value="fdx_plant"/>
    <property type="match status" value="1"/>
</dbReference>
<keyword evidence="5" id="KW-0479">Metal-binding</keyword>
<dbReference type="RefSeq" id="WP_072012350.1">
    <property type="nucleotide sequence ID" value="NZ_CP046377.1"/>
</dbReference>
<keyword evidence="6" id="KW-0249">Electron transport</keyword>
<reference evidence="14" key="1">
    <citation type="submission" date="2019-11" db="EMBL/GenBank/DDBJ databases">
        <authorList>
            <person name="Jee S."/>
        </authorList>
    </citation>
    <scope>NUCLEOTIDE SEQUENCE [LARGE SCALE GENOMIC DNA]</scope>
    <source>
        <strain evidence="14">PZ1</strain>
    </source>
</reference>
<dbReference type="CDD" id="cd00207">
    <property type="entry name" value="fer2"/>
    <property type="match status" value="1"/>
</dbReference>
<dbReference type="PANTHER" id="PTHR43112">
    <property type="entry name" value="FERREDOXIN"/>
    <property type="match status" value="1"/>
</dbReference>
<accession>A0AAP9IFZ4</accession>
<evidence type="ECO:0000313" key="13">
    <source>
        <dbReference type="EMBL" id="QHQ23498.1"/>
    </source>
</evidence>
<dbReference type="InterPro" id="IPR016128">
    <property type="entry name" value="Pyosin/cloacin_T_dom"/>
</dbReference>
<sequence>MAIHRIYVRGENDSFECDEKTTILEAALEHGLNISYSCQSGACSSCAAILTPGGSVDQSDQSFLDEDQMDNGFILPCVCYPQSDCEVYFNAEVFLVDEPIKEINNEIRITITHGPLPAPRTIDPVRVIGWRPGEILWQGNGYYTSGSISPIEKPIINKIDEIVKKSKDILEKIKPEEIIKFISKNPLTTAIGIAMYSAFRIDSLNSNESELLASIRAESMGVDIKNIELNPENKNTIEMKYRGIIKPDFQHGYKTLMLMRTDGKNIPSSVPIRHVESDQKSGSLSFTTDDGSITLTWSPEYDQKDYGYRVTVSPAWSYQSPTNTGGQIIISDSVTTTTTPVPLDKEWKDYVLIFPDNTGLDPIYIMLDMPYGATTRGEFSGRSYNPDKSGGPTQSLEWKEIKITQAGIDKVKLHTRRFGSVPSNDIMIDRLEKILSGELDATDIDKRFYTHEIRELERYRALGVKDGVAPDDAGETWNNTHTATLEDYKVKDDHTLLYTHDALQADE</sequence>
<dbReference type="InterPro" id="IPR036010">
    <property type="entry name" value="2Fe-2S_ferredoxin-like_sf"/>
</dbReference>
<keyword evidence="10" id="KW-0078">Bacteriocin</keyword>
<evidence type="ECO:0000256" key="9">
    <source>
        <dbReference type="ARBA" id="ARBA00023022"/>
    </source>
</evidence>
<evidence type="ECO:0000259" key="12">
    <source>
        <dbReference type="PROSITE" id="PS51085"/>
    </source>
</evidence>
<keyword evidence="9" id="KW-0044">Antibiotic</keyword>
<keyword evidence="8" id="KW-0411">Iron-sulfur</keyword>
<evidence type="ECO:0000256" key="4">
    <source>
        <dbReference type="ARBA" id="ARBA00022714"/>
    </source>
</evidence>
<comment type="cofactor">
    <cofactor evidence="11">
        <name>[2Fe-2S] cluster</name>
        <dbReference type="ChEBI" id="CHEBI:190135"/>
    </cofactor>
</comment>
<evidence type="ECO:0000256" key="2">
    <source>
        <dbReference type="ARBA" id="ARBA00022448"/>
    </source>
</evidence>
<keyword evidence="2" id="KW-0813">Transport</keyword>
<dbReference type="GO" id="GO:0042742">
    <property type="term" value="P:defense response to bacterium"/>
    <property type="evidence" value="ECO:0007669"/>
    <property type="project" value="UniProtKB-KW"/>
</dbReference>
<evidence type="ECO:0000256" key="10">
    <source>
        <dbReference type="ARBA" id="ARBA00023048"/>
    </source>
</evidence>
<dbReference type="GO" id="GO:0031640">
    <property type="term" value="P:killing of cells of another organism"/>
    <property type="evidence" value="ECO:0007669"/>
    <property type="project" value="UniProtKB-KW"/>
</dbReference>
<organism evidence="13 14">
    <name type="scientific">Pectobacterium parvum</name>
    <dbReference type="NCBI Taxonomy" id="2778550"/>
    <lineage>
        <taxon>Bacteria</taxon>
        <taxon>Pseudomonadati</taxon>
        <taxon>Pseudomonadota</taxon>
        <taxon>Gammaproteobacteria</taxon>
        <taxon>Enterobacterales</taxon>
        <taxon>Pectobacteriaceae</taxon>
        <taxon>Pectobacterium</taxon>
    </lineage>
</organism>
<evidence type="ECO:0000256" key="8">
    <source>
        <dbReference type="ARBA" id="ARBA00023014"/>
    </source>
</evidence>
<keyword evidence="3" id="KW-0929">Antimicrobial</keyword>
<dbReference type="PANTHER" id="PTHR43112:SF3">
    <property type="entry name" value="FERREDOXIN-2, CHLOROPLASTIC"/>
    <property type="match status" value="1"/>
</dbReference>
<dbReference type="Pfam" id="PF00111">
    <property type="entry name" value="Fer2"/>
    <property type="match status" value="1"/>
</dbReference>
<proteinExistence type="inferred from homology"/>
<evidence type="ECO:0000256" key="6">
    <source>
        <dbReference type="ARBA" id="ARBA00022982"/>
    </source>
</evidence>
<dbReference type="SUPFAM" id="SSF54292">
    <property type="entry name" value="2Fe-2S ferredoxin-like"/>
    <property type="match status" value="1"/>
</dbReference>
<dbReference type="GO" id="GO:0051537">
    <property type="term" value="F:2 iron, 2 sulfur cluster binding"/>
    <property type="evidence" value="ECO:0007669"/>
    <property type="project" value="UniProtKB-KW"/>
</dbReference>
<evidence type="ECO:0000256" key="1">
    <source>
        <dbReference type="ARBA" id="ARBA00007874"/>
    </source>
</evidence>
<comment type="similarity">
    <text evidence="1">Belongs to the 2Fe2S plant-type ferredoxin family.</text>
</comment>
<dbReference type="InterPro" id="IPR036302">
    <property type="entry name" value="Pyosin/cloacin_T_dom_sf"/>
</dbReference>
<feature type="domain" description="2Fe-2S ferredoxin-type" evidence="12">
    <location>
        <begin position="4"/>
        <end position="93"/>
    </location>
</feature>
<evidence type="ECO:0000256" key="5">
    <source>
        <dbReference type="ARBA" id="ARBA00022723"/>
    </source>
</evidence>
<keyword evidence="4" id="KW-0001">2Fe-2S</keyword>
<dbReference type="AlphaFoldDB" id="A0AAP9IFZ4"/>
<evidence type="ECO:0000256" key="11">
    <source>
        <dbReference type="ARBA" id="ARBA00034078"/>
    </source>
</evidence>
<dbReference type="InterPro" id="IPR006058">
    <property type="entry name" value="2Fe2S_fd_BS"/>
</dbReference>
<dbReference type="Proteomes" id="UP000464054">
    <property type="component" value="Chromosome"/>
</dbReference>
<dbReference type="InterPro" id="IPR010241">
    <property type="entry name" value="Fd_pln"/>
</dbReference>
<evidence type="ECO:0000256" key="3">
    <source>
        <dbReference type="ARBA" id="ARBA00022529"/>
    </source>
</evidence>
<dbReference type="SUPFAM" id="SSF69369">
    <property type="entry name" value="Cloacin translocation domain"/>
    <property type="match status" value="1"/>
</dbReference>
<dbReference type="InterPro" id="IPR001041">
    <property type="entry name" value="2Fe-2S_ferredoxin-type"/>
</dbReference>